<organism evidence="2 3">
    <name type="scientific">Propionibacterium ruminifibrarum</name>
    <dbReference type="NCBI Taxonomy" id="1962131"/>
    <lineage>
        <taxon>Bacteria</taxon>
        <taxon>Bacillati</taxon>
        <taxon>Actinomycetota</taxon>
        <taxon>Actinomycetes</taxon>
        <taxon>Propionibacteriales</taxon>
        <taxon>Propionibacteriaceae</taxon>
        <taxon>Propionibacterium</taxon>
    </lineage>
</organism>
<gene>
    <name evidence="2" type="ORF">PROPJV5_1256</name>
</gene>
<dbReference type="InterPro" id="IPR029000">
    <property type="entry name" value="Cyclophilin-like_dom_sf"/>
</dbReference>
<evidence type="ECO:0000313" key="2">
    <source>
        <dbReference type="EMBL" id="SPF68312.1"/>
    </source>
</evidence>
<dbReference type="AlphaFoldDB" id="A0A375I4E9"/>
<dbReference type="InterPro" id="IPR041183">
    <property type="entry name" value="Cyclophilin-like"/>
</dbReference>
<dbReference type="OrthoDB" id="5298378at2"/>
<evidence type="ECO:0000259" key="1">
    <source>
        <dbReference type="Pfam" id="PF18050"/>
    </source>
</evidence>
<accession>A0A375I4E9</accession>
<dbReference type="Gene3D" id="2.40.100.20">
    <property type="match status" value="1"/>
</dbReference>
<dbReference type="Proteomes" id="UP000265962">
    <property type="component" value="Unassembled WGS sequence"/>
</dbReference>
<dbReference type="PROSITE" id="PS51257">
    <property type="entry name" value="PROKAR_LIPOPROTEIN"/>
    <property type="match status" value="1"/>
</dbReference>
<keyword evidence="3" id="KW-1185">Reference proteome</keyword>
<dbReference type="EMBL" id="OMOH01000004">
    <property type="protein sequence ID" value="SPF68312.1"/>
    <property type="molecule type" value="Genomic_DNA"/>
</dbReference>
<proteinExistence type="predicted"/>
<dbReference type="Pfam" id="PF18050">
    <property type="entry name" value="Cyclophil_like2"/>
    <property type="match status" value="1"/>
</dbReference>
<evidence type="ECO:0000313" key="3">
    <source>
        <dbReference type="Proteomes" id="UP000265962"/>
    </source>
</evidence>
<sequence>MRRTHPTGPRGRAIVPGILALVMALALTTGCSSLAGSDDTQEPSAASTLPTLAAVTLTVGDHTTIVTLYDTPASRELLDRMPLTLPVNDVWNQVKWLEIPDGLTTEGTETTTHADNGAITYAESGSMLMLAYIPTDFSSEVYQIGTYDVADKEFIKSIERGTEATLSHG</sequence>
<protein>
    <submittedName>
        <fullName evidence="2">Cyclophilin-like domain</fullName>
    </submittedName>
</protein>
<dbReference type="SUPFAM" id="SSF50891">
    <property type="entry name" value="Cyclophilin-like"/>
    <property type="match status" value="1"/>
</dbReference>
<reference evidence="3" key="1">
    <citation type="submission" date="2018-02" db="EMBL/GenBank/DDBJ databases">
        <authorList>
            <person name="Hornung B."/>
        </authorList>
    </citation>
    <scope>NUCLEOTIDE SEQUENCE [LARGE SCALE GENOMIC DNA]</scope>
</reference>
<feature type="domain" description="Cyclophilin-like" evidence="1">
    <location>
        <begin position="57"/>
        <end position="164"/>
    </location>
</feature>
<name>A0A375I4E9_9ACTN</name>
<dbReference type="RefSeq" id="WP_119715473.1">
    <property type="nucleotide sequence ID" value="NZ_OMOH01000004.1"/>
</dbReference>